<keyword evidence="2" id="KW-1185">Reference proteome</keyword>
<comment type="caution">
    <text evidence="1">The sequence shown here is derived from an EMBL/GenBank/DDBJ whole genome shotgun (WGS) entry which is preliminary data.</text>
</comment>
<reference evidence="1 2" key="1">
    <citation type="journal article" date="2019" name="Commun. Biol.">
        <title>The bagworm genome reveals a unique fibroin gene that provides high tensile strength.</title>
        <authorList>
            <person name="Kono N."/>
            <person name="Nakamura H."/>
            <person name="Ohtoshi R."/>
            <person name="Tomita M."/>
            <person name="Numata K."/>
            <person name="Arakawa K."/>
        </authorList>
    </citation>
    <scope>NUCLEOTIDE SEQUENCE [LARGE SCALE GENOMIC DNA]</scope>
</reference>
<organism evidence="1 2">
    <name type="scientific">Eumeta variegata</name>
    <name type="common">Bagworm moth</name>
    <name type="synonym">Eumeta japonica</name>
    <dbReference type="NCBI Taxonomy" id="151549"/>
    <lineage>
        <taxon>Eukaryota</taxon>
        <taxon>Metazoa</taxon>
        <taxon>Ecdysozoa</taxon>
        <taxon>Arthropoda</taxon>
        <taxon>Hexapoda</taxon>
        <taxon>Insecta</taxon>
        <taxon>Pterygota</taxon>
        <taxon>Neoptera</taxon>
        <taxon>Endopterygota</taxon>
        <taxon>Lepidoptera</taxon>
        <taxon>Glossata</taxon>
        <taxon>Ditrysia</taxon>
        <taxon>Tineoidea</taxon>
        <taxon>Psychidae</taxon>
        <taxon>Oiketicinae</taxon>
        <taxon>Eumeta</taxon>
    </lineage>
</organism>
<dbReference type="EMBL" id="BGZK01000220">
    <property type="protein sequence ID" value="GBP29477.1"/>
    <property type="molecule type" value="Genomic_DNA"/>
</dbReference>
<name>A0A4C1UTX2_EUMVA</name>
<dbReference type="AlphaFoldDB" id="A0A4C1UTX2"/>
<gene>
    <name evidence="1" type="ORF">EVAR_22090_1</name>
</gene>
<sequence length="99" mass="10810">MAALITFFAYDGGNLRRCRTTSSATSASSAIGDARPESFLRVCPAQGADLWVGLTLNGHNPPCSLRYCLDSSQARESYLNLRHLFAIARNNTRSRKTAT</sequence>
<protein>
    <submittedName>
        <fullName evidence="1">Uncharacterized protein</fullName>
    </submittedName>
</protein>
<accession>A0A4C1UTX2</accession>
<proteinExistence type="predicted"/>
<evidence type="ECO:0000313" key="1">
    <source>
        <dbReference type="EMBL" id="GBP29477.1"/>
    </source>
</evidence>
<evidence type="ECO:0000313" key="2">
    <source>
        <dbReference type="Proteomes" id="UP000299102"/>
    </source>
</evidence>
<dbReference type="Proteomes" id="UP000299102">
    <property type="component" value="Unassembled WGS sequence"/>
</dbReference>